<proteinExistence type="predicted"/>
<evidence type="ECO:0000313" key="1">
    <source>
        <dbReference type="EMBL" id="GAJ04001.1"/>
    </source>
</evidence>
<name>X1UVU8_9ZZZZ</name>
<dbReference type="AlphaFoldDB" id="X1UVU8"/>
<gene>
    <name evidence="1" type="ORF">S12H4_51932</name>
</gene>
<dbReference type="EMBL" id="BARW01032880">
    <property type="protein sequence ID" value="GAJ04001.1"/>
    <property type="molecule type" value="Genomic_DNA"/>
</dbReference>
<protein>
    <submittedName>
        <fullName evidence="1">Uncharacterized protein</fullName>
    </submittedName>
</protein>
<comment type="caution">
    <text evidence="1">The sequence shown here is derived from an EMBL/GenBank/DDBJ whole genome shotgun (WGS) entry which is preliminary data.</text>
</comment>
<reference evidence="1" key="1">
    <citation type="journal article" date="2014" name="Front. Microbiol.">
        <title>High frequency of phylogenetically diverse reductive dehalogenase-homologous genes in deep subseafloor sedimentary metagenomes.</title>
        <authorList>
            <person name="Kawai M."/>
            <person name="Futagami T."/>
            <person name="Toyoda A."/>
            <person name="Takaki Y."/>
            <person name="Nishi S."/>
            <person name="Hori S."/>
            <person name="Arai W."/>
            <person name="Tsubouchi T."/>
            <person name="Morono Y."/>
            <person name="Uchiyama I."/>
            <person name="Ito T."/>
            <person name="Fujiyama A."/>
            <person name="Inagaki F."/>
            <person name="Takami H."/>
        </authorList>
    </citation>
    <scope>NUCLEOTIDE SEQUENCE</scope>
    <source>
        <strain evidence="1">Expedition CK06-06</strain>
    </source>
</reference>
<accession>X1UVU8</accession>
<sequence>YFMIIRDVIDDGINVPDGQTLTVNYREQAVV</sequence>
<feature type="non-terminal residue" evidence="1">
    <location>
        <position position="1"/>
    </location>
</feature>
<organism evidence="1">
    <name type="scientific">marine sediment metagenome</name>
    <dbReference type="NCBI Taxonomy" id="412755"/>
    <lineage>
        <taxon>unclassified sequences</taxon>
        <taxon>metagenomes</taxon>
        <taxon>ecological metagenomes</taxon>
    </lineage>
</organism>